<gene>
    <name evidence="1" type="ORF">C2G38_2248046</name>
</gene>
<evidence type="ECO:0000313" key="2">
    <source>
        <dbReference type="Proteomes" id="UP000266673"/>
    </source>
</evidence>
<name>A0A397V150_9GLOM</name>
<proteinExistence type="predicted"/>
<dbReference type="Proteomes" id="UP000266673">
    <property type="component" value="Unassembled WGS sequence"/>
</dbReference>
<protein>
    <submittedName>
        <fullName evidence="1">Uncharacterized protein</fullName>
    </submittedName>
</protein>
<keyword evidence="2" id="KW-1185">Reference proteome</keyword>
<accession>A0A397V150</accession>
<reference evidence="1 2" key="1">
    <citation type="submission" date="2018-06" db="EMBL/GenBank/DDBJ databases">
        <title>Comparative genomics reveals the genomic features of Rhizophagus irregularis, R. cerebriforme, R. diaphanum and Gigaspora rosea, and their symbiotic lifestyle signature.</title>
        <authorList>
            <person name="Morin E."/>
            <person name="San Clemente H."/>
            <person name="Chen E.C.H."/>
            <person name="De La Providencia I."/>
            <person name="Hainaut M."/>
            <person name="Kuo A."/>
            <person name="Kohler A."/>
            <person name="Murat C."/>
            <person name="Tang N."/>
            <person name="Roy S."/>
            <person name="Loubradou J."/>
            <person name="Henrissat B."/>
            <person name="Grigoriev I.V."/>
            <person name="Corradi N."/>
            <person name="Roux C."/>
            <person name="Martin F.M."/>
        </authorList>
    </citation>
    <scope>NUCLEOTIDE SEQUENCE [LARGE SCALE GENOMIC DNA]</scope>
    <source>
        <strain evidence="1 2">DAOM 194757</strain>
    </source>
</reference>
<dbReference type="AlphaFoldDB" id="A0A397V150"/>
<evidence type="ECO:0000313" key="1">
    <source>
        <dbReference type="EMBL" id="RIB14739.1"/>
    </source>
</evidence>
<organism evidence="1 2">
    <name type="scientific">Gigaspora rosea</name>
    <dbReference type="NCBI Taxonomy" id="44941"/>
    <lineage>
        <taxon>Eukaryota</taxon>
        <taxon>Fungi</taxon>
        <taxon>Fungi incertae sedis</taxon>
        <taxon>Mucoromycota</taxon>
        <taxon>Glomeromycotina</taxon>
        <taxon>Glomeromycetes</taxon>
        <taxon>Diversisporales</taxon>
        <taxon>Gigasporaceae</taxon>
        <taxon>Gigaspora</taxon>
    </lineage>
</organism>
<dbReference type="EMBL" id="QKWP01000800">
    <property type="protein sequence ID" value="RIB14739.1"/>
    <property type="molecule type" value="Genomic_DNA"/>
</dbReference>
<sequence length="413" mass="47592">MINCKNNAKGDIKNNERPKVEKENRLVFDLKKVIEENTAIYDLHYNEVNGKNNNNIKVEKLEVNEYDILVVSDISKHDELIVKKKYSEKFDHSSCEMDKFIKEVAKCVFDEKPIFDPKEFKKMLEKAEPSLRGLNNKFINGVKVEIGLLLDASGASLPTIVTLASTGLMTLFNFGAGFTYHSYDWTFTYILNSREMVFLLNYNFFDLLFHAVFGHNKVLAKKPKPYKINLILEIVYQGWSQVRPIVIQKSERSKDPEVRYLVNLLDNIVPLVLDFYPIIFHSGNWEAYIEAMFHNIDGSKAISSDTSSKPKAYEFPMLKTQVDINIMSMAWNTACIPQNDRFCDFEDCIDSSEKNCKAFQKTLELSDKKAKKKDSDNSEVIEASDDTSNESFFLDANVDYSNVVYLLRKLKIL</sequence>
<comment type="caution">
    <text evidence="1">The sequence shown here is derived from an EMBL/GenBank/DDBJ whole genome shotgun (WGS) entry which is preliminary data.</text>
</comment>